<dbReference type="InterPro" id="IPR036318">
    <property type="entry name" value="FAD-bd_PCMH-like_sf"/>
</dbReference>
<feature type="region of interest" description="Disordered" evidence="4">
    <location>
        <begin position="89"/>
        <end position="170"/>
    </location>
</feature>
<sequence length="170" mass="16998">MSAVDLLRPATWAEAPDAKAQHPDATPIAGGTDVMAGINAADRRPAAPPDLTGAGELAEGPGADGRLRTGAGVSCARNIDELGARLPGPAVASRTVGSPRTGNRGTLGGHPATAPPAGDGHPPLVSSDAEIGVSPLRGSRMTPVGESSTGVKRTALAEDELISRGCHRPR</sequence>
<keyword evidence="2" id="KW-0274">FAD</keyword>
<keyword evidence="7" id="KW-1185">Reference proteome</keyword>
<feature type="compositionally biased region" description="Polar residues" evidence="4">
    <location>
        <begin position="95"/>
        <end position="104"/>
    </location>
</feature>
<comment type="caution">
    <text evidence="6">The sequence shown here is derived from an EMBL/GenBank/DDBJ whole genome shotgun (WGS) entry which is preliminary data.</text>
</comment>
<dbReference type="InterPro" id="IPR016167">
    <property type="entry name" value="FAD-bd_PCMH_sub1"/>
</dbReference>
<dbReference type="SUPFAM" id="SSF56176">
    <property type="entry name" value="FAD-binding/transporter-associated domain-like"/>
    <property type="match status" value="1"/>
</dbReference>
<dbReference type="Gene3D" id="3.30.465.10">
    <property type="match status" value="1"/>
</dbReference>
<keyword evidence="1" id="KW-0285">Flavoprotein</keyword>
<dbReference type="Proteomes" id="UP001500403">
    <property type="component" value="Unassembled WGS sequence"/>
</dbReference>
<dbReference type="Gene3D" id="3.30.43.10">
    <property type="entry name" value="Uridine Diphospho-n-acetylenolpyruvylglucosamine Reductase, domain 2"/>
    <property type="match status" value="1"/>
</dbReference>
<dbReference type="InterPro" id="IPR002346">
    <property type="entry name" value="Mopterin_DH_FAD-bd"/>
</dbReference>
<dbReference type="InterPro" id="IPR016169">
    <property type="entry name" value="FAD-bd_PCMH_sub2"/>
</dbReference>
<evidence type="ECO:0000313" key="7">
    <source>
        <dbReference type="Proteomes" id="UP001500403"/>
    </source>
</evidence>
<dbReference type="PROSITE" id="PS51387">
    <property type="entry name" value="FAD_PCMH"/>
    <property type="match status" value="1"/>
</dbReference>
<feature type="region of interest" description="Disordered" evidence="4">
    <location>
        <begin position="1"/>
        <end position="69"/>
    </location>
</feature>
<gene>
    <name evidence="6" type="ORF">GCM10010446_32670</name>
</gene>
<reference evidence="6 7" key="1">
    <citation type="journal article" date="2019" name="Int. J. Syst. Evol. Microbiol.">
        <title>The Global Catalogue of Microorganisms (GCM) 10K type strain sequencing project: providing services to taxonomists for standard genome sequencing and annotation.</title>
        <authorList>
            <consortium name="The Broad Institute Genomics Platform"/>
            <consortium name="The Broad Institute Genome Sequencing Center for Infectious Disease"/>
            <person name="Wu L."/>
            <person name="Ma J."/>
        </authorList>
    </citation>
    <scope>NUCLEOTIDE SEQUENCE [LARGE SCALE GENOMIC DNA]</scope>
    <source>
        <strain evidence="6 7">JCM 9088</strain>
    </source>
</reference>
<dbReference type="Pfam" id="PF00941">
    <property type="entry name" value="FAD_binding_5"/>
    <property type="match status" value="1"/>
</dbReference>
<evidence type="ECO:0000256" key="1">
    <source>
        <dbReference type="ARBA" id="ARBA00022630"/>
    </source>
</evidence>
<dbReference type="EMBL" id="BAAAUD010000034">
    <property type="protein sequence ID" value="GAA2944836.1"/>
    <property type="molecule type" value="Genomic_DNA"/>
</dbReference>
<proteinExistence type="predicted"/>
<protein>
    <recommendedName>
        <fullName evidence="5">FAD-binding PCMH-type domain-containing protein</fullName>
    </recommendedName>
</protein>
<organism evidence="6 7">
    <name type="scientific">Streptomyces enissocaesilis</name>
    <dbReference type="NCBI Taxonomy" id="332589"/>
    <lineage>
        <taxon>Bacteria</taxon>
        <taxon>Bacillati</taxon>
        <taxon>Actinomycetota</taxon>
        <taxon>Actinomycetes</taxon>
        <taxon>Kitasatosporales</taxon>
        <taxon>Streptomycetaceae</taxon>
        <taxon>Streptomyces</taxon>
        <taxon>Streptomyces rochei group</taxon>
    </lineage>
</organism>
<dbReference type="PANTHER" id="PTHR42659">
    <property type="entry name" value="XANTHINE DEHYDROGENASE SUBUNIT C-RELATED"/>
    <property type="match status" value="1"/>
</dbReference>
<evidence type="ECO:0000256" key="3">
    <source>
        <dbReference type="ARBA" id="ARBA00023002"/>
    </source>
</evidence>
<feature type="domain" description="FAD-binding PCMH-type" evidence="5">
    <location>
        <begin position="1"/>
        <end position="170"/>
    </location>
</feature>
<name>A0ABN3X9R2_9ACTN</name>
<keyword evidence="3" id="KW-0560">Oxidoreductase</keyword>
<accession>A0ABN3X9R2</accession>
<evidence type="ECO:0000256" key="4">
    <source>
        <dbReference type="SAM" id="MobiDB-lite"/>
    </source>
</evidence>
<evidence type="ECO:0000256" key="2">
    <source>
        <dbReference type="ARBA" id="ARBA00022827"/>
    </source>
</evidence>
<dbReference type="PANTHER" id="PTHR42659:SF2">
    <property type="entry name" value="XANTHINE DEHYDROGENASE SUBUNIT C-RELATED"/>
    <property type="match status" value="1"/>
</dbReference>
<dbReference type="InterPro" id="IPR051312">
    <property type="entry name" value="Diverse_Substr_Oxidored"/>
</dbReference>
<evidence type="ECO:0000313" key="6">
    <source>
        <dbReference type="EMBL" id="GAA2944836.1"/>
    </source>
</evidence>
<evidence type="ECO:0000259" key="5">
    <source>
        <dbReference type="PROSITE" id="PS51387"/>
    </source>
</evidence>
<dbReference type="InterPro" id="IPR016166">
    <property type="entry name" value="FAD-bd_PCMH"/>
</dbReference>